<dbReference type="GO" id="GO:0008168">
    <property type="term" value="F:methyltransferase activity"/>
    <property type="evidence" value="ECO:0007669"/>
    <property type="project" value="TreeGrafter"/>
</dbReference>
<dbReference type="Pfam" id="PF13489">
    <property type="entry name" value="Methyltransf_23"/>
    <property type="match status" value="1"/>
</dbReference>
<reference evidence="3 4" key="1">
    <citation type="journal article" date="2013" name="Fungal Biol.">
        <title>Analysis of microsatellite markers in the genome of the plant pathogen Ceratocystis fimbriata.</title>
        <authorList>
            <person name="Simpson M.C."/>
            <person name="Wilken P.M."/>
            <person name="Coetzee M.P."/>
            <person name="Wingfield M.J."/>
            <person name="Wingfield B.D."/>
        </authorList>
    </citation>
    <scope>NUCLEOTIDE SEQUENCE [LARGE SCALE GENOMIC DNA]</scope>
    <source>
        <strain evidence="3 4">CBS 114723</strain>
    </source>
</reference>
<name>A0A2C5XDK1_9PEZI</name>
<dbReference type="OrthoDB" id="184880at2759"/>
<sequence>MVVPNPSGLSPSPPSSQQPPQQPPQAQNRGPASTPVALHLSSGSAHHSYPQDASSSELEVADSDDMDSLDFESEGYEMELSSIVMRHEYENGRRFHQFRHGRYPLPNDDPEQERDALKHTLLLELTEGRLIHAPLGQNGNREPQRIIDLGCGTGRWTIDAGEAFPAAEVIGIDLSPIMPEWLPPNVRFMVDDIEDEEWLHGSSFDLVYIRHVMALIRSPDIVLKNSFNNITPGGWIECTEFDGFLLCNDDTMPDDHPPKVFLERVAQSLGSVGINFNIGARLEPFLEKAGFVNIEKRTYPVAIGRWAKTPHQRYLGMYMIEVLAQLFESAKSRALPKLGLSQQELDDMTEVAIANLDDIRCHAYINVEVYTGQKPF</sequence>
<comment type="caution">
    <text evidence="3">The sequence shown here is derived from an EMBL/GenBank/DDBJ whole genome shotgun (WGS) entry which is preliminary data.</text>
</comment>
<feature type="compositionally biased region" description="Low complexity" evidence="2">
    <location>
        <begin position="1"/>
        <end position="10"/>
    </location>
</feature>
<dbReference type="PANTHER" id="PTHR43591">
    <property type="entry name" value="METHYLTRANSFERASE"/>
    <property type="match status" value="1"/>
</dbReference>
<dbReference type="STRING" id="1035309.A0A2C5XDK1"/>
<proteinExistence type="inferred from homology"/>
<feature type="compositionally biased region" description="Low complexity" evidence="2">
    <location>
        <begin position="37"/>
        <end position="48"/>
    </location>
</feature>
<evidence type="ECO:0000256" key="2">
    <source>
        <dbReference type="SAM" id="MobiDB-lite"/>
    </source>
</evidence>
<dbReference type="Gene3D" id="3.40.50.150">
    <property type="entry name" value="Vaccinia Virus protein VP39"/>
    <property type="match status" value="1"/>
</dbReference>
<comment type="similarity">
    <text evidence="1">Belongs to the methyltransferase superfamily. LaeA methyltransferase family.</text>
</comment>
<dbReference type="InterPro" id="IPR029063">
    <property type="entry name" value="SAM-dependent_MTases_sf"/>
</dbReference>
<reference evidence="3 4" key="2">
    <citation type="journal article" date="2013" name="IMA Fungus">
        <title>IMA Genome-F 1: Ceratocystis fimbriata: Draft nuclear genome sequence for the plant pathogen, Ceratocystis fimbriata.</title>
        <authorList>
            <person name="Wilken P.M."/>
            <person name="Steenkamp E.T."/>
            <person name="Wingfield M.J."/>
            <person name="de Beer Z.W."/>
            <person name="Wingfield B.D."/>
        </authorList>
    </citation>
    <scope>NUCLEOTIDE SEQUENCE [LARGE SCALE GENOMIC DNA]</scope>
    <source>
        <strain evidence="3 4">CBS 114723</strain>
    </source>
</reference>
<keyword evidence="4" id="KW-1185">Reference proteome</keyword>
<accession>A0A2C5XDK1</accession>
<dbReference type="CDD" id="cd02440">
    <property type="entry name" value="AdoMet_MTases"/>
    <property type="match status" value="1"/>
</dbReference>
<dbReference type="PANTHER" id="PTHR43591:SF24">
    <property type="entry name" value="2-METHOXY-6-POLYPRENYL-1,4-BENZOQUINOL METHYLASE, MITOCHONDRIAL"/>
    <property type="match status" value="1"/>
</dbReference>
<protein>
    <submittedName>
        <fullName evidence="3">Secondary metabolism regulator LAE1</fullName>
    </submittedName>
</protein>
<organism evidence="3 4">
    <name type="scientific">Ceratocystis fimbriata CBS 114723</name>
    <dbReference type="NCBI Taxonomy" id="1035309"/>
    <lineage>
        <taxon>Eukaryota</taxon>
        <taxon>Fungi</taxon>
        <taxon>Dikarya</taxon>
        <taxon>Ascomycota</taxon>
        <taxon>Pezizomycotina</taxon>
        <taxon>Sordariomycetes</taxon>
        <taxon>Hypocreomycetidae</taxon>
        <taxon>Microascales</taxon>
        <taxon>Ceratocystidaceae</taxon>
        <taxon>Ceratocystis</taxon>
    </lineage>
</organism>
<dbReference type="Proteomes" id="UP000222788">
    <property type="component" value="Unassembled WGS sequence"/>
</dbReference>
<evidence type="ECO:0000256" key="1">
    <source>
        <dbReference type="ARBA" id="ARBA00038158"/>
    </source>
</evidence>
<feature type="region of interest" description="Disordered" evidence="2">
    <location>
        <begin position="1"/>
        <end position="64"/>
    </location>
</feature>
<evidence type="ECO:0000313" key="3">
    <source>
        <dbReference type="EMBL" id="PHH54701.1"/>
    </source>
</evidence>
<evidence type="ECO:0000313" key="4">
    <source>
        <dbReference type="Proteomes" id="UP000222788"/>
    </source>
</evidence>
<feature type="compositionally biased region" description="Pro residues" evidence="2">
    <location>
        <begin position="11"/>
        <end position="23"/>
    </location>
</feature>
<dbReference type="AlphaFoldDB" id="A0A2C5XDK1"/>
<dbReference type="SUPFAM" id="SSF53335">
    <property type="entry name" value="S-adenosyl-L-methionine-dependent methyltransferases"/>
    <property type="match status" value="1"/>
</dbReference>
<gene>
    <name evidence="3" type="primary">LAE1_0</name>
    <name evidence="3" type="ORF">CFIMG_003629RA</name>
</gene>
<dbReference type="EMBL" id="APWK03000021">
    <property type="protein sequence ID" value="PHH54701.1"/>
    <property type="molecule type" value="Genomic_DNA"/>
</dbReference>